<comment type="caution">
    <text evidence="1">The sequence shown here is derived from an EMBL/GenBank/DDBJ whole genome shotgun (WGS) entry which is preliminary data.</text>
</comment>
<name>A0ACC0X1M4_9ROSI</name>
<dbReference type="Proteomes" id="UP001163603">
    <property type="component" value="Chromosome 15"/>
</dbReference>
<proteinExistence type="predicted"/>
<gene>
    <name evidence="1" type="ORF">Pint_29020</name>
</gene>
<accession>A0ACC0X1M4</accession>
<keyword evidence="2" id="KW-1185">Reference proteome</keyword>
<protein>
    <submittedName>
        <fullName evidence="1">Uncharacterized protein</fullName>
    </submittedName>
</protein>
<evidence type="ECO:0000313" key="1">
    <source>
        <dbReference type="EMBL" id="KAJ0007835.1"/>
    </source>
</evidence>
<organism evidence="1 2">
    <name type="scientific">Pistacia integerrima</name>
    <dbReference type="NCBI Taxonomy" id="434235"/>
    <lineage>
        <taxon>Eukaryota</taxon>
        <taxon>Viridiplantae</taxon>
        <taxon>Streptophyta</taxon>
        <taxon>Embryophyta</taxon>
        <taxon>Tracheophyta</taxon>
        <taxon>Spermatophyta</taxon>
        <taxon>Magnoliopsida</taxon>
        <taxon>eudicotyledons</taxon>
        <taxon>Gunneridae</taxon>
        <taxon>Pentapetalae</taxon>
        <taxon>rosids</taxon>
        <taxon>malvids</taxon>
        <taxon>Sapindales</taxon>
        <taxon>Anacardiaceae</taxon>
        <taxon>Pistacia</taxon>
    </lineage>
</organism>
<sequence>MAIDGSFSLESALERFLARCPKLGCLPRFSSLAKKVCLTILGLVMDRKGRDLTEEEVVNSVAELSLHPHYTIPLIGCFRPIARKIMDKAVALLRLVPDLRLNSDDQMEDSGHFDDVNVVNVIQFHVQSGRGLNLHELACLAFCRVLDLAPFLFGSVLTYLKFAPPPFERFLIKRTVHELSVKVVSHYLNAIRTSYRLLIIEPEIFRKLWDWSCFLDLVKKFGNPNLSSDAELKKDIADIRWCGVQILSLTFRMSDRAISNFGVEAEEALSCLLRWEEFCHDTSLERAGSYIESPNSNNLDSSTGDFSFNQENCLQCFGLNSLPSSQFHEIEPSTRRRRLVTWDDKLDGNPFVLTSTVKRSFEVVLLAVSQKWPVLLYGPAGSGKSALINKLACESGNQVLSIHMDDQVDGKTLIGSYVCTEQPGEFRWQPGSLTQAILNGYWVVFEDIDKAPSDVQSILLPLLEGASSFITGHGEEIRVAESFRLFSTISTSKLDVSHGTEGGNSLGNVWRRVMIMPPSNDDLQNIVKAWYPNLESLADRLIETFKRINSYPLHQVASLNRFSLRDLLKWCKRIAGFDFSSRLNGLSPYECQFIYQEAVDIFASFSTSAASRLTMMKELAKMWAVPVSMAETLYPSHEPVIQVSMFSS</sequence>
<dbReference type="EMBL" id="CM047750">
    <property type="protein sequence ID" value="KAJ0007835.1"/>
    <property type="molecule type" value="Genomic_DNA"/>
</dbReference>
<evidence type="ECO:0000313" key="2">
    <source>
        <dbReference type="Proteomes" id="UP001163603"/>
    </source>
</evidence>
<reference evidence="2" key="1">
    <citation type="journal article" date="2023" name="G3 (Bethesda)">
        <title>Genome assembly and association tests identify interacting loci associated with vigor, precocity, and sex in interspecific pistachio rootstocks.</title>
        <authorList>
            <person name="Palmer W."/>
            <person name="Jacygrad E."/>
            <person name="Sagayaradj S."/>
            <person name="Cavanaugh K."/>
            <person name="Han R."/>
            <person name="Bertier L."/>
            <person name="Beede B."/>
            <person name="Kafkas S."/>
            <person name="Golino D."/>
            <person name="Preece J."/>
            <person name="Michelmore R."/>
        </authorList>
    </citation>
    <scope>NUCLEOTIDE SEQUENCE [LARGE SCALE GENOMIC DNA]</scope>
</reference>